<dbReference type="SUPFAM" id="SSF48317">
    <property type="entry name" value="Acid phosphatase/Vanadium-dependent haloperoxidase"/>
    <property type="match status" value="1"/>
</dbReference>
<feature type="transmembrane region" description="Helical" evidence="1">
    <location>
        <begin position="160"/>
        <end position="176"/>
    </location>
</feature>
<keyword evidence="1" id="KW-0812">Transmembrane</keyword>
<dbReference type="CDD" id="cd01610">
    <property type="entry name" value="PAP2_like"/>
    <property type="match status" value="1"/>
</dbReference>
<dbReference type="Pfam" id="PF01569">
    <property type="entry name" value="PAP2"/>
    <property type="match status" value="1"/>
</dbReference>
<proteinExistence type="predicted"/>
<feature type="domain" description="Phosphatidic acid phosphatase type 2/haloperoxidase" evidence="2">
    <location>
        <begin position="1"/>
        <end position="102"/>
    </location>
</feature>
<feature type="transmembrane region" description="Helical" evidence="1">
    <location>
        <begin position="63"/>
        <end position="81"/>
    </location>
</feature>
<protein>
    <submittedName>
        <fullName evidence="3">Phosphatase PAP2 family protein</fullName>
    </submittedName>
</protein>
<dbReference type="PANTHER" id="PTHR14969:SF13">
    <property type="entry name" value="AT30094P"/>
    <property type="match status" value="1"/>
</dbReference>
<evidence type="ECO:0000313" key="4">
    <source>
        <dbReference type="Proteomes" id="UP000886748"/>
    </source>
</evidence>
<gene>
    <name evidence="3" type="ORF">IAD26_07975</name>
</gene>
<dbReference type="PANTHER" id="PTHR14969">
    <property type="entry name" value="SPHINGOSINE-1-PHOSPHATE PHOSPHOHYDROLASE"/>
    <property type="match status" value="1"/>
</dbReference>
<feature type="non-terminal residue" evidence="3">
    <location>
        <position position="1"/>
    </location>
</feature>
<evidence type="ECO:0000256" key="1">
    <source>
        <dbReference type="SAM" id="Phobius"/>
    </source>
</evidence>
<reference evidence="3" key="1">
    <citation type="submission" date="2020-10" db="EMBL/GenBank/DDBJ databases">
        <authorList>
            <person name="Gilroy R."/>
        </authorList>
    </citation>
    <scope>NUCLEOTIDE SEQUENCE</scope>
    <source>
        <strain evidence="3">CHK154-7741</strain>
    </source>
</reference>
<dbReference type="InterPro" id="IPR036938">
    <property type="entry name" value="PAP2/HPO_sf"/>
</dbReference>
<dbReference type="SMART" id="SM00014">
    <property type="entry name" value="acidPPc"/>
    <property type="match status" value="1"/>
</dbReference>
<feature type="transmembrane region" description="Helical" evidence="1">
    <location>
        <begin position="117"/>
        <end position="135"/>
    </location>
</feature>
<feature type="transmembrane region" description="Helical" evidence="1">
    <location>
        <begin position="223"/>
        <end position="243"/>
    </location>
</feature>
<keyword evidence="1" id="KW-0472">Membrane</keyword>
<evidence type="ECO:0000313" key="3">
    <source>
        <dbReference type="EMBL" id="HIU93052.1"/>
    </source>
</evidence>
<dbReference type="Gene3D" id="1.20.144.10">
    <property type="entry name" value="Phosphatidic acid phosphatase type 2/haloperoxidase"/>
    <property type="match status" value="1"/>
</dbReference>
<feature type="transmembrane region" description="Helical" evidence="1">
    <location>
        <begin position="87"/>
        <end position="105"/>
    </location>
</feature>
<dbReference type="EMBL" id="DVOD01000058">
    <property type="protein sequence ID" value="HIU93052.1"/>
    <property type="molecule type" value="Genomic_DNA"/>
</dbReference>
<name>A0A9D1N1I4_9CLOT</name>
<evidence type="ECO:0000259" key="2">
    <source>
        <dbReference type="SMART" id="SM00014"/>
    </source>
</evidence>
<dbReference type="InterPro" id="IPR000326">
    <property type="entry name" value="PAP2/HPO"/>
</dbReference>
<dbReference type="AlphaFoldDB" id="A0A9D1N1I4"/>
<dbReference type="Proteomes" id="UP000886748">
    <property type="component" value="Unassembled WGS sequence"/>
</dbReference>
<feature type="transmembrane region" description="Helical" evidence="1">
    <location>
        <begin position="197"/>
        <end position="217"/>
    </location>
</feature>
<accession>A0A9D1N1I4</accession>
<keyword evidence="1" id="KW-1133">Transmembrane helix</keyword>
<reference evidence="3" key="2">
    <citation type="journal article" date="2021" name="PeerJ">
        <title>Extensive microbial diversity within the chicken gut microbiome revealed by metagenomics and culture.</title>
        <authorList>
            <person name="Gilroy R."/>
            <person name="Ravi A."/>
            <person name="Getino M."/>
            <person name="Pursley I."/>
            <person name="Horton D.L."/>
            <person name="Alikhan N.F."/>
            <person name="Baker D."/>
            <person name="Gharbi K."/>
            <person name="Hall N."/>
            <person name="Watson M."/>
            <person name="Adriaenssens E.M."/>
            <person name="Foster-Nyarko E."/>
            <person name="Jarju S."/>
            <person name="Secka A."/>
            <person name="Antonio M."/>
            <person name="Oren A."/>
            <person name="Chaudhuri R.R."/>
            <person name="La Ragione R."/>
            <person name="Hildebrand F."/>
            <person name="Pallen M.J."/>
        </authorList>
    </citation>
    <scope>NUCLEOTIDE SEQUENCE</scope>
    <source>
        <strain evidence="3">CHK154-7741</strain>
    </source>
</reference>
<sequence length="249" mass="28356">VNVFLKMTACIKRPWLIDSRVCPLEKALPAADGYSFPSGHTAGAMSCWGAAAYWWWNNKIVRYTMITFVLLVAFSRNYVGVHTPQDVIVSMLIGICLMFGIDRLLKWIDAKDGRDLIFYSVLLVMTALLCIYLHLKCCMQLETYDSLKDLVNPLEMKHGVYGKIGFLLGIFTGWLLEKRFVKFEITKGINTKKIISLLSGIIVLYILMMVLNKVFILFMAKHIAAAIIAFLTAFYITFLYPCLLKILKN</sequence>
<comment type="caution">
    <text evidence="3">The sequence shown here is derived from an EMBL/GenBank/DDBJ whole genome shotgun (WGS) entry which is preliminary data.</text>
</comment>
<organism evidence="3 4">
    <name type="scientific">Candidatus Limenecus avicola</name>
    <dbReference type="NCBI Taxonomy" id="2840847"/>
    <lineage>
        <taxon>Bacteria</taxon>
        <taxon>Bacillati</taxon>
        <taxon>Bacillota</taxon>
        <taxon>Clostridia</taxon>
        <taxon>Eubacteriales</taxon>
        <taxon>Clostridiaceae</taxon>
        <taxon>Clostridiaceae incertae sedis</taxon>
        <taxon>Candidatus Limenecus</taxon>
    </lineage>
</organism>